<keyword evidence="3" id="KW-1185">Reference proteome</keyword>
<evidence type="ECO:0000313" key="3">
    <source>
        <dbReference type="Proteomes" id="UP001286456"/>
    </source>
</evidence>
<accession>A0AAE0J017</accession>
<dbReference type="GO" id="GO:0004197">
    <property type="term" value="F:cysteine-type endopeptidase activity"/>
    <property type="evidence" value="ECO:0007669"/>
    <property type="project" value="InterPro"/>
</dbReference>
<organism evidence="2 3">
    <name type="scientific">Cercophora scortea</name>
    <dbReference type="NCBI Taxonomy" id="314031"/>
    <lineage>
        <taxon>Eukaryota</taxon>
        <taxon>Fungi</taxon>
        <taxon>Dikarya</taxon>
        <taxon>Ascomycota</taxon>
        <taxon>Pezizomycotina</taxon>
        <taxon>Sordariomycetes</taxon>
        <taxon>Sordariomycetidae</taxon>
        <taxon>Sordariales</taxon>
        <taxon>Lasiosphaeriaceae</taxon>
        <taxon>Cercophora</taxon>
    </lineage>
</organism>
<reference evidence="2" key="2">
    <citation type="submission" date="2023-06" db="EMBL/GenBank/DDBJ databases">
        <authorList>
            <consortium name="Lawrence Berkeley National Laboratory"/>
            <person name="Haridas S."/>
            <person name="Hensen N."/>
            <person name="Bonometti L."/>
            <person name="Westerberg I."/>
            <person name="Brannstrom I.O."/>
            <person name="Guillou S."/>
            <person name="Cros-Aarteil S."/>
            <person name="Calhoun S."/>
            <person name="Kuo A."/>
            <person name="Mondo S."/>
            <person name="Pangilinan J."/>
            <person name="Riley R."/>
            <person name="Labutti K."/>
            <person name="Andreopoulos B."/>
            <person name="Lipzen A."/>
            <person name="Chen C."/>
            <person name="Yanf M."/>
            <person name="Daum C."/>
            <person name="Ng V."/>
            <person name="Clum A."/>
            <person name="Steindorff A."/>
            <person name="Ohm R."/>
            <person name="Martin F."/>
            <person name="Silar P."/>
            <person name="Natvig D."/>
            <person name="Lalanne C."/>
            <person name="Gautier V."/>
            <person name="Ament-Velasquez S.L."/>
            <person name="Kruys A."/>
            <person name="Hutchinson M.I."/>
            <person name="Powell A.J."/>
            <person name="Barry K."/>
            <person name="Miller A.N."/>
            <person name="Grigoriev I.V."/>
            <person name="Debuchy R."/>
            <person name="Gladieux P."/>
            <person name="Thoren M.H."/>
            <person name="Johannesson H."/>
        </authorList>
    </citation>
    <scope>NUCLEOTIDE SEQUENCE</scope>
    <source>
        <strain evidence="2">SMH4131-1</strain>
    </source>
</reference>
<comment type="caution">
    <text evidence="2">The sequence shown here is derived from an EMBL/GenBank/DDBJ whole genome shotgun (WGS) entry which is preliminary data.</text>
</comment>
<reference evidence="2" key="1">
    <citation type="journal article" date="2023" name="Mol. Phylogenet. Evol.">
        <title>Genome-scale phylogeny and comparative genomics of the fungal order Sordariales.</title>
        <authorList>
            <person name="Hensen N."/>
            <person name="Bonometti L."/>
            <person name="Westerberg I."/>
            <person name="Brannstrom I.O."/>
            <person name="Guillou S."/>
            <person name="Cros-Aarteil S."/>
            <person name="Calhoun S."/>
            <person name="Haridas S."/>
            <person name="Kuo A."/>
            <person name="Mondo S."/>
            <person name="Pangilinan J."/>
            <person name="Riley R."/>
            <person name="LaButti K."/>
            <person name="Andreopoulos B."/>
            <person name="Lipzen A."/>
            <person name="Chen C."/>
            <person name="Yan M."/>
            <person name="Daum C."/>
            <person name="Ng V."/>
            <person name="Clum A."/>
            <person name="Steindorff A."/>
            <person name="Ohm R.A."/>
            <person name="Martin F."/>
            <person name="Silar P."/>
            <person name="Natvig D.O."/>
            <person name="Lalanne C."/>
            <person name="Gautier V."/>
            <person name="Ament-Velasquez S.L."/>
            <person name="Kruys A."/>
            <person name="Hutchinson M.I."/>
            <person name="Powell A.J."/>
            <person name="Barry K."/>
            <person name="Miller A.N."/>
            <person name="Grigoriev I.V."/>
            <person name="Debuchy R."/>
            <person name="Gladieux P."/>
            <person name="Hiltunen Thoren M."/>
            <person name="Johannesson H."/>
        </authorList>
    </citation>
    <scope>NUCLEOTIDE SEQUENCE</scope>
    <source>
        <strain evidence="2">SMH4131-1</strain>
    </source>
</reference>
<proteinExistence type="predicted"/>
<dbReference type="AlphaFoldDB" id="A0AAE0J017"/>
<dbReference type="Gene3D" id="3.40.50.1460">
    <property type="match status" value="1"/>
</dbReference>
<name>A0AAE0J017_9PEZI</name>
<evidence type="ECO:0000313" key="2">
    <source>
        <dbReference type="EMBL" id="KAK3334170.1"/>
    </source>
</evidence>
<feature type="domain" description="Peptidase C14 caspase" evidence="1">
    <location>
        <begin position="100"/>
        <end position="193"/>
    </location>
</feature>
<dbReference type="EMBL" id="JAUEPO010000002">
    <property type="protein sequence ID" value="KAK3334170.1"/>
    <property type="molecule type" value="Genomic_DNA"/>
</dbReference>
<dbReference type="InterPro" id="IPR011600">
    <property type="entry name" value="Pept_C14_caspase"/>
</dbReference>
<sequence>MELVHGPPPPSMSMVLPNPRAPVPRSASFEERNGLALRKRTGLSPGPRAMTPNSYGHRLRKTTQYTQVQVLILTWSFHDLKEADYTAPPNGEYTSLEDETRRLMDTFESYGYGVREYKIPMHRSGESTRARIKQFCRSHAADDTLLIIYYHGHGSLDEENELKFSSHEHPTDSAWSQTAAADLYAAMINGHSCPSHGFMPQYKQLMKKYERYRPVSSIKWEDLRQTILSAESDLLLILDCCAAGAANLRHVNWQPPPQAEGYTKHLFAACGFESSTSDDMTAAMCDVLDGWDGDGAAAGAGQWLTTKRLHQIMEDRLQKDSVGSQPIFKQLLPVDPEQYITLPNLLVGRAREREGARFLMR</sequence>
<dbReference type="Pfam" id="PF00656">
    <property type="entry name" value="Peptidase_C14"/>
    <property type="match status" value="1"/>
</dbReference>
<protein>
    <recommendedName>
        <fullName evidence="1">Peptidase C14 caspase domain-containing protein</fullName>
    </recommendedName>
</protein>
<dbReference type="GO" id="GO:0006508">
    <property type="term" value="P:proteolysis"/>
    <property type="evidence" value="ECO:0007669"/>
    <property type="project" value="InterPro"/>
</dbReference>
<dbReference type="Proteomes" id="UP001286456">
    <property type="component" value="Unassembled WGS sequence"/>
</dbReference>
<evidence type="ECO:0000259" key="1">
    <source>
        <dbReference type="Pfam" id="PF00656"/>
    </source>
</evidence>
<gene>
    <name evidence="2" type="ORF">B0T19DRAFT_420241</name>
</gene>